<organism evidence="2 3">
    <name type="scientific">Enterovibrio coralii</name>
    <dbReference type="NCBI Taxonomy" id="294935"/>
    <lineage>
        <taxon>Bacteria</taxon>
        <taxon>Pseudomonadati</taxon>
        <taxon>Pseudomonadota</taxon>
        <taxon>Gammaproteobacteria</taxon>
        <taxon>Vibrionales</taxon>
        <taxon>Vibrionaceae</taxon>
        <taxon>Enterovibrio</taxon>
    </lineage>
</organism>
<evidence type="ECO:0000259" key="1">
    <source>
        <dbReference type="Pfam" id="PF13460"/>
    </source>
</evidence>
<dbReference type="InterPro" id="IPR036291">
    <property type="entry name" value="NAD(P)-bd_dom_sf"/>
</dbReference>
<dbReference type="Proteomes" id="UP000070529">
    <property type="component" value="Unassembled WGS sequence"/>
</dbReference>
<dbReference type="Pfam" id="PF13460">
    <property type="entry name" value="NAD_binding_10"/>
    <property type="match status" value="1"/>
</dbReference>
<proteinExistence type="predicted"/>
<reference evidence="2 3" key="1">
    <citation type="submission" date="2015-11" db="EMBL/GenBank/DDBJ databases">
        <title>Genomic Taxonomy of the Vibrionaceae.</title>
        <authorList>
            <person name="Gomez-Gil B."/>
            <person name="Enciso-Ibarra J."/>
        </authorList>
    </citation>
    <scope>NUCLEOTIDE SEQUENCE [LARGE SCALE GENOMIC DNA]</scope>
    <source>
        <strain evidence="2 3">CAIM 912</strain>
    </source>
</reference>
<dbReference type="Pfam" id="PF11066">
    <property type="entry name" value="DUF2867"/>
    <property type="match status" value="1"/>
</dbReference>
<dbReference type="STRING" id="294935.ATN88_08400"/>
<dbReference type="SUPFAM" id="SSF51735">
    <property type="entry name" value="NAD(P)-binding Rossmann-fold domains"/>
    <property type="match status" value="1"/>
</dbReference>
<dbReference type="GO" id="GO:0005737">
    <property type="term" value="C:cytoplasm"/>
    <property type="evidence" value="ECO:0007669"/>
    <property type="project" value="TreeGrafter"/>
</dbReference>
<evidence type="ECO:0000313" key="2">
    <source>
        <dbReference type="EMBL" id="KXF80655.1"/>
    </source>
</evidence>
<dbReference type="Gene3D" id="3.40.50.720">
    <property type="entry name" value="NAD(P)-binding Rossmann-like Domain"/>
    <property type="match status" value="1"/>
</dbReference>
<evidence type="ECO:0000313" key="3">
    <source>
        <dbReference type="Proteomes" id="UP000070529"/>
    </source>
</evidence>
<dbReference type="InterPro" id="IPR051783">
    <property type="entry name" value="NAD(P)-dependent_oxidoreduct"/>
</dbReference>
<accession>A0A135I5C4</accession>
<dbReference type="PANTHER" id="PTHR48079">
    <property type="entry name" value="PROTEIN YEEZ"/>
    <property type="match status" value="1"/>
</dbReference>
<keyword evidence="3" id="KW-1185">Reference proteome</keyword>
<dbReference type="PANTHER" id="PTHR48079:SF6">
    <property type="entry name" value="NAD(P)-BINDING DOMAIN-CONTAINING PROTEIN-RELATED"/>
    <property type="match status" value="1"/>
</dbReference>
<gene>
    <name evidence="2" type="ORF">ATN88_08400</name>
</gene>
<dbReference type="RefSeq" id="WP_067419240.1">
    <property type="nucleotide sequence ID" value="NZ_LNTY01000050.1"/>
</dbReference>
<dbReference type="InterPro" id="IPR016040">
    <property type="entry name" value="NAD(P)-bd_dom"/>
</dbReference>
<dbReference type="AlphaFoldDB" id="A0A135I5C4"/>
<feature type="domain" description="NAD(P)-binding" evidence="1">
    <location>
        <begin position="16"/>
        <end position="146"/>
    </location>
</feature>
<sequence>MKDTKLSMPSRILVIGANGYVGSNLVPALLREGHFVTATSRSLAQLEKQNWHAHPNVSLVQLDLAEECAELLGKTLLGIDVVYYLVHGMASGTSFHDYELAIARKVSTALSKSQVSRLVYLGATQPDGESSSHLSARKATGNILRESGVQVIELRAGIIIGSGSAAFEVMRDVVSHMLIVVVPKWVSSQSCPIALETVIQYLLRLVTLSLEASPILEMKGPEAISYEQQMRRLARLLNKRIAIFKVPLLTPKMAASLLSVVTSVPTFVASALVEGLSHNLVSDKPDISSLIPLPAINFEAAVEVALANESDVVKSEIWGYDPDAIARWHKSYGYYPKQAGFTVKTNASASALWKNIQKVGGEEGYFFGNWLWQLRAYMDAAIGGEALKKRRPNADTLSVGDYIDSWKVIQCDKQKHLSLLFGMKAPGLGRLEFSIEEHGDFRTLDIQAWWHPAGFPGLLYWFAMMIPHLFIFRGMAFALAKKSGATEISPSPRPQ</sequence>
<name>A0A135I5C4_9GAMM</name>
<dbReference type="GO" id="GO:0004029">
    <property type="term" value="F:aldehyde dehydrogenase (NAD+) activity"/>
    <property type="evidence" value="ECO:0007669"/>
    <property type="project" value="TreeGrafter"/>
</dbReference>
<dbReference type="InterPro" id="IPR021295">
    <property type="entry name" value="DUF2867"/>
</dbReference>
<dbReference type="EMBL" id="LNTY01000050">
    <property type="protein sequence ID" value="KXF80655.1"/>
    <property type="molecule type" value="Genomic_DNA"/>
</dbReference>
<comment type="caution">
    <text evidence="2">The sequence shown here is derived from an EMBL/GenBank/DDBJ whole genome shotgun (WGS) entry which is preliminary data.</text>
</comment>
<protein>
    <submittedName>
        <fullName evidence="2">NAD(P)-dependent oxidoreductase</fullName>
    </submittedName>
</protein>